<proteinExistence type="predicted"/>
<name>A0A8S5QYC8_9CAUD</name>
<protein>
    <submittedName>
        <fullName evidence="1">Uncharacterized protein</fullName>
    </submittedName>
</protein>
<dbReference type="EMBL" id="BK015760">
    <property type="protein sequence ID" value="DAE23817.1"/>
    <property type="molecule type" value="Genomic_DNA"/>
</dbReference>
<reference evidence="1" key="1">
    <citation type="journal article" date="2021" name="Proc. Natl. Acad. Sci. U.S.A.">
        <title>A Catalog of Tens of Thousands of Viruses from Human Metagenomes Reveals Hidden Associations with Chronic Diseases.</title>
        <authorList>
            <person name="Tisza M.J."/>
            <person name="Buck C.B."/>
        </authorList>
    </citation>
    <scope>NUCLEOTIDE SEQUENCE</scope>
    <source>
        <strain evidence="1">Ct9lR64</strain>
    </source>
</reference>
<organism evidence="1">
    <name type="scientific">Siphoviridae sp. ct9lR64</name>
    <dbReference type="NCBI Taxonomy" id="2826178"/>
    <lineage>
        <taxon>Viruses</taxon>
        <taxon>Duplodnaviria</taxon>
        <taxon>Heunggongvirae</taxon>
        <taxon>Uroviricota</taxon>
        <taxon>Caudoviricetes</taxon>
    </lineage>
</organism>
<accession>A0A8S5QYC8</accession>
<sequence>MKGRCFLMNNTSKIALKEVNVTKGKIKSFNEYGKNMLELAKHIYEAHEYAAKALGFSCGAEMDEYIRRSSEY</sequence>
<evidence type="ECO:0000313" key="1">
    <source>
        <dbReference type="EMBL" id="DAE23817.1"/>
    </source>
</evidence>